<keyword evidence="5" id="KW-0067">ATP-binding</keyword>
<dbReference type="Gene3D" id="1.10.510.10">
    <property type="entry name" value="Transferase(Phosphotransferase) domain 1"/>
    <property type="match status" value="1"/>
</dbReference>
<evidence type="ECO:0000256" key="2">
    <source>
        <dbReference type="ARBA" id="ARBA00022679"/>
    </source>
</evidence>
<dbReference type="Pfam" id="PF00069">
    <property type="entry name" value="Pkinase"/>
    <property type="match status" value="1"/>
</dbReference>
<dbReference type="InterPro" id="IPR000719">
    <property type="entry name" value="Prot_kinase_dom"/>
</dbReference>
<keyword evidence="3" id="KW-0547">Nucleotide-binding</keyword>
<evidence type="ECO:0000256" key="5">
    <source>
        <dbReference type="ARBA" id="ARBA00022840"/>
    </source>
</evidence>
<gene>
    <name evidence="7" type="ORF">NP233_g8883</name>
</gene>
<reference evidence="7" key="1">
    <citation type="submission" date="2022-07" db="EMBL/GenBank/DDBJ databases">
        <title>Genome Sequence of Leucocoprinus birnbaumii.</title>
        <authorList>
            <person name="Buettner E."/>
        </authorList>
    </citation>
    <scope>NUCLEOTIDE SEQUENCE</scope>
    <source>
        <strain evidence="7">VT141</strain>
    </source>
</reference>
<comment type="caution">
    <text evidence="7">The sequence shown here is derived from an EMBL/GenBank/DDBJ whole genome shotgun (WGS) entry which is preliminary data.</text>
</comment>
<evidence type="ECO:0000313" key="8">
    <source>
        <dbReference type="Proteomes" id="UP001213000"/>
    </source>
</evidence>
<accession>A0AAD5VLG9</accession>
<dbReference type="SUPFAM" id="SSF56112">
    <property type="entry name" value="Protein kinase-like (PK-like)"/>
    <property type="match status" value="1"/>
</dbReference>
<dbReference type="PANTHER" id="PTHR45646">
    <property type="entry name" value="SERINE/THREONINE-PROTEIN KINASE DOA-RELATED"/>
    <property type="match status" value="1"/>
</dbReference>
<dbReference type="PROSITE" id="PS50011">
    <property type="entry name" value="PROTEIN_KINASE_DOM"/>
    <property type="match status" value="1"/>
</dbReference>
<dbReference type="AlphaFoldDB" id="A0AAD5VLG9"/>
<evidence type="ECO:0000256" key="4">
    <source>
        <dbReference type="ARBA" id="ARBA00022777"/>
    </source>
</evidence>
<dbReference type="GO" id="GO:0043484">
    <property type="term" value="P:regulation of RNA splicing"/>
    <property type="evidence" value="ECO:0007669"/>
    <property type="project" value="TreeGrafter"/>
</dbReference>
<sequence length="470" mass="53531">MMYRLLRPPRALSYSRLFRRRFASLSMAEPDPKLDWPEKEKVFQQELRAIDLKDLVIAMGGHDKPPEENLFAAFDEGFGFDTSAAVNRSVKEYQYVRKLGWATSSTVWLVLDKSKTPRKFFAMKLLTSQASVQVAMDRCIKFDVYRKIGAANADSPGAKHCLHLLRSFTLFNPHGVHSCFVTDALSSSPSCSWIIFIANVAIFTLVGRTPRRNPAHANVFCQDVKSDNILTVIPDPVHSRIEKYVLENQPSVYGPPLKLESQEEPLFFSSSEPLPYFDLGGTLEDISVRLVDYGQAMPVDSPIRPPLCQPGILRAPEVTLKYPWTSAIDIWTVGCLLFELLTEQHLFHQGYKGETEYSHKLHLQHIEEYLGPFPPELLKNCEDRDKYFDDKGGSKYSAMLLSIDPFIFKACCSTPIREYEPAPIEDILRALEVMDEDEVPKTATFLRKCLALDPKLRPSAQDLLKDDWFR</sequence>
<dbReference type="Gene3D" id="3.30.200.20">
    <property type="entry name" value="Phosphorylase Kinase, domain 1"/>
    <property type="match status" value="1"/>
</dbReference>
<keyword evidence="1" id="KW-0723">Serine/threonine-protein kinase</keyword>
<dbReference type="Proteomes" id="UP001213000">
    <property type="component" value="Unassembled WGS sequence"/>
</dbReference>
<dbReference type="InterPro" id="IPR051175">
    <property type="entry name" value="CLK_kinases"/>
</dbReference>
<evidence type="ECO:0000313" key="7">
    <source>
        <dbReference type="EMBL" id="KAJ3563528.1"/>
    </source>
</evidence>
<evidence type="ECO:0000256" key="3">
    <source>
        <dbReference type="ARBA" id="ARBA00022741"/>
    </source>
</evidence>
<dbReference type="PANTHER" id="PTHR45646:SF11">
    <property type="entry name" value="SERINE_THREONINE-PROTEIN KINASE DOA"/>
    <property type="match status" value="1"/>
</dbReference>
<dbReference type="EMBL" id="JANIEX010000749">
    <property type="protein sequence ID" value="KAJ3563528.1"/>
    <property type="molecule type" value="Genomic_DNA"/>
</dbReference>
<name>A0AAD5VLG9_9AGAR</name>
<feature type="domain" description="Protein kinase" evidence="6">
    <location>
        <begin position="93"/>
        <end position="469"/>
    </location>
</feature>
<dbReference type="GO" id="GO:0005524">
    <property type="term" value="F:ATP binding"/>
    <property type="evidence" value="ECO:0007669"/>
    <property type="project" value="UniProtKB-KW"/>
</dbReference>
<keyword evidence="2" id="KW-0808">Transferase</keyword>
<keyword evidence="8" id="KW-1185">Reference proteome</keyword>
<protein>
    <recommendedName>
        <fullName evidence="6">Protein kinase domain-containing protein</fullName>
    </recommendedName>
</protein>
<dbReference type="InterPro" id="IPR011009">
    <property type="entry name" value="Kinase-like_dom_sf"/>
</dbReference>
<dbReference type="GO" id="GO:0005634">
    <property type="term" value="C:nucleus"/>
    <property type="evidence" value="ECO:0007669"/>
    <property type="project" value="TreeGrafter"/>
</dbReference>
<keyword evidence="4" id="KW-0418">Kinase</keyword>
<organism evidence="7 8">
    <name type="scientific">Leucocoprinus birnbaumii</name>
    <dbReference type="NCBI Taxonomy" id="56174"/>
    <lineage>
        <taxon>Eukaryota</taxon>
        <taxon>Fungi</taxon>
        <taxon>Dikarya</taxon>
        <taxon>Basidiomycota</taxon>
        <taxon>Agaricomycotina</taxon>
        <taxon>Agaricomycetes</taxon>
        <taxon>Agaricomycetidae</taxon>
        <taxon>Agaricales</taxon>
        <taxon>Agaricineae</taxon>
        <taxon>Agaricaceae</taxon>
        <taxon>Leucocoprinus</taxon>
    </lineage>
</organism>
<proteinExistence type="predicted"/>
<dbReference type="SMART" id="SM00220">
    <property type="entry name" value="S_TKc"/>
    <property type="match status" value="1"/>
</dbReference>
<evidence type="ECO:0000256" key="1">
    <source>
        <dbReference type="ARBA" id="ARBA00022527"/>
    </source>
</evidence>
<dbReference type="GO" id="GO:0004674">
    <property type="term" value="F:protein serine/threonine kinase activity"/>
    <property type="evidence" value="ECO:0007669"/>
    <property type="project" value="UniProtKB-KW"/>
</dbReference>
<evidence type="ECO:0000259" key="6">
    <source>
        <dbReference type="PROSITE" id="PS50011"/>
    </source>
</evidence>